<protein>
    <submittedName>
        <fullName evidence="1">Uncharacterized protein</fullName>
    </submittedName>
</protein>
<evidence type="ECO:0000313" key="1">
    <source>
        <dbReference type="EMBL" id="KAK6749867.1"/>
    </source>
</evidence>
<reference evidence="1 2" key="1">
    <citation type="submission" date="2023-08" db="EMBL/GenBank/DDBJ databases">
        <title>A Necator americanus chromosomal reference genome.</title>
        <authorList>
            <person name="Ilik V."/>
            <person name="Petrzelkova K.J."/>
            <person name="Pardy F."/>
            <person name="Fuh T."/>
            <person name="Niatou-Singa F.S."/>
            <person name="Gouil Q."/>
            <person name="Baker L."/>
            <person name="Ritchie M.E."/>
            <person name="Jex A.R."/>
            <person name="Gazzola D."/>
            <person name="Li H."/>
            <person name="Toshio Fujiwara R."/>
            <person name="Zhan B."/>
            <person name="Aroian R.V."/>
            <person name="Pafco B."/>
            <person name="Schwarz E.M."/>
        </authorList>
    </citation>
    <scope>NUCLEOTIDE SEQUENCE [LARGE SCALE GENOMIC DNA]</scope>
    <source>
        <strain evidence="1 2">Aroian</strain>
        <tissue evidence="1">Whole animal</tissue>
    </source>
</reference>
<dbReference type="EMBL" id="JAVFWL010000004">
    <property type="protein sequence ID" value="KAK6749867.1"/>
    <property type="molecule type" value="Genomic_DNA"/>
</dbReference>
<proteinExistence type="predicted"/>
<accession>A0ABR1DHC5</accession>
<name>A0ABR1DHC5_NECAM</name>
<keyword evidence="2" id="KW-1185">Reference proteome</keyword>
<dbReference type="Proteomes" id="UP001303046">
    <property type="component" value="Unassembled WGS sequence"/>
</dbReference>
<evidence type="ECO:0000313" key="2">
    <source>
        <dbReference type="Proteomes" id="UP001303046"/>
    </source>
</evidence>
<comment type="caution">
    <text evidence="1">The sequence shown here is derived from an EMBL/GenBank/DDBJ whole genome shotgun (WGS) entry which is preliminary data.</text>
</comment>
<gene>
    <name evidence="1" type="primary">Necator_chrIV.g15383</name>
    <name evidence="1" type="ORF">RB195_002088</name>
</gene>
<organism evidence="1 2">
    <name type="scientific">Necator americanus</name>
    <name type="common">Human hookworm</name>
    <dbReference type="NCBI Taxonomy" id="51031"/>
    <lineage>
        <taxon>Eukaryota</taxon>
        <taxon>Metazoa</taxon>
        <taxon>Ecdysozoa</taxon>
        <taxon>Nematoda</taxon>
        <taxon>Chromadorea</taxon>
        <taxon>Rhabditida</taxon>
        <taxon>Rhabditina</taxon>
        <taxon>Rhabditomorpha</taxon>
        <taxon>Strongyloidea</taxon>
        <taxon>Ancylostomatidae</taxon>
        <taxon>Bunostominae</taxon>
        <taxon>Necator</taxon>
    </lineage>
</organism>
<sequence>MMSRQPCYEYNRSLLIDRELTEKVIADQTNLLEIKICASLVGVQTQFESQEEEAIGTQNKHGVRQLDKGNRMPHVDAQEFEIIQGRDQPSRLEDDDDCRDVGNELEIQDNTDFIEGIEDASCVELIDDKEDLCRVTERLMKQRLI</sequence>